<keyword evidence="5" id="KW-1185">Reference proteome</keyword>
<gene>
    <name evidence="4" type="ORF">GCM10022242_13890</name>
</gene>
<keyword evidence="1" id="KW-0540">Nuclease</keyword>
<proteinExistence type="predicted"/>
<evidence type="ECO:0000256" key="3">
    <source>
        <dbReference type="SAM" id="Phobius"/>
    </source>
</evidence>
<protein>
    <submittedName>
        <fullName evidence="4">Uncharacterized protein</fullName>
    </submittedName>
</protein>
<evidence type="ECO:0000313" key="4">
    <source>
        <dbReference type="EMBL" id="GAA3812617.1"/>
    </source>
</evidence>
<keyword evidence="2" id="KW-0378">Hydrolase</keyword>
<dbReference type="Pfam" id="PF00545">
    <property type="entry name" value="Ribonuclease"/>
    <property type="match status" value="1"/>
</dbReference>
<evidence type="ECO:0000256" key="1">
    <source>
        <dbReference type="ARBA" id="ARBA00022722"/>
    </source>
</evidence>
<dbReference type="Gene3D" id="3.10.450.30">
    <property type="entry name" value="Microbial ribonucleases"/>
    <property type="match status" value="1"/>
</dbReference>
<keyword evidence="3" id="KW-1133">Transmembrane helix</keyword>
<keyword evidence="3" id="KW-0812">Transmembrane</keyword>
<sequence length="170" mass="17923">MTGRPRWLTARVAGGGSTLVAAVTLLAWWLGSQGGTTTADQPAPTPAPTAYVSSTIAPRSTALPPSPTPTVEPRSGLPYVDLAALPPEAAETIHLIDSGGPFPYDEDGTTFGNYEGLLPAEPSGYYREYTVETPGSSDRGARRIISGGDGQLYWTADHYASFEVIRRATP</sequence>
<evidence type="ECO:0000313" key="5">
    <source>
        <dbReference type="Proteomes" id="UP001501821"/>
    </source>
</evidence>
<comment type="caution">
    <text evidence="4">The sequence shown here is derived from an EMBL/GenBank/DDBJ whole genome shotgun (WGS) entry which is preliminary data.</text>
</comment>
<feature type="transmembrane region" description="Helical" evidence="3">
    <location>
        <begin position="12"/>
        <end position="31"/>
    </location>
</feature>
<accession>A0ABP7I928</accession>
<dbReference type="RefSeq" id="WP_344773681.1">
    <property type="nucleotide sequence ID" value="NZ_BAABAH010000003.1"/>
</dbReference>
<dbReference type="Proteomes" id="UP001501821">
    <property type="component" value="Unassembled WGS sequence"/>
</dbReference>
<evidence type="ECO:0000256" key="2">
    <source>
        <dbReference type="ARBA" id="ARBA00022801"/>
    </source>
</evidence>
<dbReference type="InterPro" id="IPR000026">
    <property type="entry name" value="N1-like"/>
</dbReference>
<dbReference type="SUPFAM" id="SSF53933">
    <property type="entry name" value="Microbial ribonucleases"/>
    <property type="match status" value="1"/>
</dbReference>
<keyword evidence="3" id="KW-0472">Membrane</keyword>
<organism evidence="4 5">
    <name type="scientific">Nocardioides panacisoli</name>
    <dbReference type="NCBI Taxonomy" id="627624"/>
    <lineage>
        <taxon>Bacteria</taxon>
        <taxon>Bacillati</taxon>
        <taxon>Actinomycetota</taxon>
        <taxon>Actinomycetes</taxon>
        <taxon>Propionibacteriales</taxon>
        <taxon>Nocardioidaceae</taxon>
        <taxon>Nocardioides</taxon>
    </lineage>
</organism>
<dbReference type="EMBL" id="BAABAH010000003">
    <property type="protein sequence ID" value="GAA3812617.1"/>
    <property type="molecule type" value="Genomic_DNA"/>
</dbReference>
<reference evidence="5" key="1">
    <citation type="journal article" date="2019" name="Int. J. Syst. Evol. Microbiol.">
        <title>The Global Catalogue of Microorganisms (GCM) 10K type strain sequencing project: providing services to taxonomists for standard genome sequencing and annotation.</title>
        <authorList>
            <consortium name="The Broad Institute Genomics Platform"/>
            <consortium name="The Broad Institute Genome Sequencing Center for Infectious Disease"/>
            <person name="Wu L."/>
            <person name="Ma J."/>
        </authorList>
    </citation>
    <scope>NUCLEOTIDE SEQUENCE [LARGE SCALE GENOMIC DNA]</scope>
    <source>
        <strain evidence="5">JCM 16953</strain>
    </source>
</reference>
<dbReference type="InterPro" id="IPR016191">
    <property type="entry name" value="Ribonuclease/ribotoxin"/>
</dbReference>
<name>A0ABP7I928_9ACTN</name>